<dbReference type="AlphaFoldDB" id="A0A844CJR4"/>
<protein>
    <submittedName>
        <fullName evidence="11">CCA tRNA nucleotidyltransferase</fullName>
    </submittedName>
</protein>
<evidence type="ECO:0000256" key="7">
    <source>
        <dbReference type="ARBA" id="ARBA00022842"/>
    </source>
</evidence>
<keyword evidence="5" id="KW-0479">Metal-binding</keyword>
<dbReference type="Pfam" id="PF01743">
    <property type="entry name" value="PolyA_pol"/>
    <property type="match status" value="1"/>
</dbReference>
<dbReference type="GO" id="GO:0016779">
    <property type="term" value="F:nucleotidyltransferase activity"/>
    <property type="evidence" value="ECO:0007669"/>
    <property type="project" value="UniProtKB-KW"/>
</dbReference>
<dbReference type="InterPro" id="IPR043519">
    <property type="entry name" value="NT_sf"/>
</dbReference>
<comment type="similarity">
    <text evidence="8">Belongs to the tRNA nucleotidyltransferase/poly(A) polymerase family.</text>
</comment>
<proteinExistence type="inferred from homology"/>
<dbReference type="PANTHER" id="PTHR46173">
    <property type="entry name" value="CCA TRNA NUCLEOTIDYLTRANSFERASE 1, MITOCHONDRIAL"/>
    <property type="match status" value="1"/>
</dbReference>
<dbReference type="GO" id="GO:0000049">
    <property type="term" value="F:tRNA binding"/>
    <property type="evidence" value="ECO:0007669"/>
    <property type="project" value="TreeGrafter"/>
</dbReference>
<comment type="cofactor">
    <cofactor evidence="1">
        <name>Mg(2+)</name>
        <dbReference type="ChEBI" id="CHEBI:18420"/>
    </cofactor>
</comment>
<evidence type="ECO:0000256" key="3">
    <source>
        <dbReference type="ARBA" id="ARBA00022694"/>
    </source>
</evidence>
<keyword evidence="7" id="KW-0460">Magnesium</keyword>
<keyword evidence="8" id="KW-0694">RNA-binding</keyword>
<gene>
    <name evidence="11" type="ORF">FDP25_09030</name>
</gene>
<dbReference type="Pfam" id="PF12627">
    <property type="entry name" value="PolyA_pol_RNAbd"/>
    <property type="match status" value="1"/>
</dbReference>
<dbReference type="InterPro" id="IPR050264">
    <property type="entry name" value="Bact_CCA-adding_enz_type3_sf"/>
</dbReference>
<dbReference type="GO" id="GO:0008033">
    <property type="term" value="P:tRNA processing"/>
    <property type="evidence" value="ECO:0007669"/>
    <property type="project" value="UniProtKB-KW"/>
</dbReference>
<evidence type="ECO:0000256" key="2">
    <source>
        <dbReference type="ARBA" id="ARBA00022679"/>
    </source>
</evidence>
<dbReference type="CDD" id="cd05398">
    <property type="entry name" value="NT_ClassII-CCAase"/>
    <property type="match status" value="1"/>
</dbReference>
<keyword evidence="2 8" id="KW-0808">Transferase</keyword>
<dbReference type="GO" id="GO:0046872">
    <property type="term" value="F:metal ion binding"/>
    <property type="evidence" value="ECO:0007669"/>
    <property type="project" value="UniProtKB-KW"/>
</dbReference>
<keyword evidence="6" id="KW-0547">Nucleotide-binding</keyword>
<evidence type="ECO:0000313" key="11">
    <source>
        <dbReference type="EMBL" id="MRU15571.1"/>
    </source>
</evidence>
<sequence length="383" mass="41598">MKVTGDWITAKPTQAVCRMLESAGFQALFVGGCVRNALLEAPVADIDIATDAPPETVVQLAEQAGFKPVPTGIEHGTVTIVSDGLPHEVTTFREDVETFGRHATVAFSTDVAEDARRRDFTMNALYARSDGTVIDPLGGLPDLKARRVRFIEDPGQRIREDYLRILRFFRFHAWYGDPQAGLDAEGLAAVAQHLDGLSGLSRERVGAEFVKLLSAPDPAPSVAAMRACGVLMAVLPGADDRALAPLVHLEGMAGAAPDGMRRLAALGGDALQERFRLSKAQARRATMLRSEATGLRAPAELGYRFGETDGQDILLLRAALLEQPWSDDDLEPLRKGATVSFPLKAADLMPAYEGPRLGERLRELEQRWIDSGFALTRDDMLAE</sequence>
<evidence type="ECO:0000313" key="12">
    <source>
        <dbReference type="Proteomes" id="UP000564704"/>
    </source>
</evidence>
<dbReference type="InterPro" id="IPR002646">
    <property type="entry name" value="PolA_pol_head_dom"/>
</dbReference>
<dbReference type="PANTHER" id="PTHR46173:SF1">
    <property type="entry name" value="CCA TRNA NUCLEOTIDYLTRANSFERASE 1, MITOCHONDRIAL"/>
    <property type="match status" value="1"/>
</dbReference>
<evidence type="ECO:0000256" key="5">
    <source>
        <dbReference type="ARBA" id="ARBA00022723"/>
    </source>
</evidence>
<organism evidence="11 12">
    <name type="scientific">Roseovarius bejariae</name>
    <dbReference type="NCBI Taxonomy" id="2576383"/>
    <lineage>
        <taxon>Bacteria</taxon>
        <taxon>Pseudomonadati</taxon>
        <taxon>Pseudomonadota</taxon>
        <taxon>Alphaproteobacteria</taxon>
        <taxon>Rhodobacterales</taxon>
        <taxon>Roseobacteraceae</taxon>
        <taxon>Roseovarius</taxon>
    </lineage>
</organism>
<feature type="domain" description="Poly A polymerase head" evidence="9">
    <location>
        <begin position="29"/>
        <end position="149"/>
    </location>
</feature>
<dbReference type="PROSITE" id="PS51257">
    <property type="entry name" value="PROKAR_LIPOPROTEIN"/>
    <property type="match status" value="1"/>
</dbReference>
<dbReference type="Gene3D" id="1.10.3090.10">
    <property type="entry name" value="cca-adding enzyme, domain 2"/>
    <property type="match status" value="1"/>
</dbReference>
<keyword evidence="4" id="KW-0548">Nucleotidyltransferase</keyword>
<dbReference type="EMBL" id="SZWE01000001">
    <property type="protein sequence ID" value="MRU15571.1"/>
    <property type="molecule type" value="Genomic_DNA"/>
</dbReference>
<name>A0A844CJR4_9RHOB</name>
<dbReference type="Gene3D" id="3.30.460.10">
    <property type="entry name" value="Beta Polymerase, domain 2"/>
    <property type="match status" value="1"/>
</dbReference>
<evidence type="ECO:0000256" key="6">
    <source>
        <dbReference type="ARBA" id="ARBA00022741"/>
    </source>
</evidence>
<evidence type="ECO:0000256" key="1">
    <source>
        <dbReference type="ARBA" id="ARBA00001946"/>
    </source>
</evidence>
<reference evidence="11 12" key="1">
    <citation type="submission" date="2019-05" db="EMBL/GenBank/DDBJ databases">
        <title>Roseovarius bejariae sp. nov., a moderately halophylic bacterium isolated from a saline soil in Rambla Salada (Murcia).</title>
        <authorList>
            <person name="Castro D.J."/>
            <person name="Gomez-Altuve A."/>
            <person name="Reina J.C."/>
            <person name="Rodriguez M."/>
            <person name="Sampedro I."/>
            <person name="Llamas I."/>
            <person name="Martinez-Checa F."/>
        </authorList>
    </citation>
    <scope>NUCLEOTIDE SEQUENCE [LARGE SCALE GENOMIC DNA]</scope>
    <source>
        <strain evidence="11 12">A21</strain>
    </source>
</reference>
<feature type="domain" description="tRNA nucleotidyltransferase/poly(A) polymerase RNA and SrmB- binding" evidence="10">
    <location>
        <begin position="184"/>
        <end position="239"/>
    </location>
</feature>
<keyword evidence="12" id="KW-1185">Reference proteome</keyword>
<dbReference type="RefSeq" id="WP_154150972.1">
    <property type="nucleotide sequence ID" value="NZ_SZWE01000001.1"/>
</dbReference>
<dbReference type="OrthoDB" id="9805698at2"/>
<evidence type="ECO:0000259" key="10">
    <source>
        <dbReference type="Pfam" id="PF12627"/>
    </source>
</evidence>
<dbReference type="SUPFAM" id="SSF81891">
    <property type="entry name" value="Poly A polymerase C-terminal region-like"/>
    <property type="match status" value="1"/>
</dbReference>
<evidence type="ECO:0000259" key="9">
    <source>
        <dbReference type="Pfam" id="PF01743"/>
    </source>
</evidence>
<dbReference type="InterPro" id="IPR032828">
    <property type="entry name" value="PolyA_RNA-bd"/>
</dbReference>
<comment type="caution">
    <text evidence="11">The sequence shown here is derived from an EMBL/GenBank/DDBJ whole genome shotgun (WGS) entry which is preliminary data.</text>
</comment>
<dbReference type="GO" id="GO:0000166">
    <property type="term" value="F:nucleotide binding"/>
    <property type="evidence" value="ECO:0007669"/>
    <property type="project" value="UniProtKB-KW"/>
</dbReference>
<evidence type="ECO:0000256" key="8">
    <source>
        <dbReference type="RuleBase" id="RU003953"/>
    </source>
</evidence>
<accession>A0A844CJR4</accession>
<dbReference type="SUPFAM" id="SSF81301">
    <property type="entry name" value="Nucleotidyltransferase"/>
    <property type="match status" value="1"/>
</dbReference>
<evidence type="ECO:0000256" key="4">
    <source>
        <dbReference type="ARBA" id="ARBA00022695"/>
    </source>
</evidence>
<dbReference type="Proteomes" id="UP000564704">
    <property type="component" value="Unassembled WGS sequence"/>
</dbReference>
<keyword evidence="3" id="KW-0819">tRNA processing</keyword>